<dbReference type="GO" id="GO:0003743">
    <property type="term" value="F:translation initiation factor activity"/>
    <property type="evidence" value="ECO:0007669"/>
    <property type="project" value="UniProtKB-UniRule"/>
</dbReference>
<dbReference type="KEGG" id="bcom:BAUCODRAFT_80053"/>
<dbReference type="GO" id="GO:0033290">
    <property type="term" value="C:eukaryotic 48S preinitiation complex"/>
    <property type="evidence" value="ECO:0007669"/>
    <property type="project" value="UniProtKB-UniRule"/>
</dbReference>
<dbReference type="GeneID" id="19117317"/>
<comment type="function">
    <text evidence="5">Component of the eukaryotic translation initiation factor 3 (eIF-3) complex, which is involved in protein synthesis of a specialized repertoire of mRNAs and, together with other initiation factors, stimulates binding of mRNA and methionyl-tRNAi to the 40S ribosome. The eIF-3 complex specifically targets and initiates translation of a subset of mRNAs involved in cell proliferation.</text>
</comment>
<dbReference type="Proteomes" id="UP000011761">
    <property type="component" value="Unassembled WGS sequence"/>
</dbReference>
<feature type="compositionally biased region" description="Polar residues" evidence="6">
    <location>
        <begin position="76"/>
        <end position="86"/>
    </location>
</feature>
<dbReference type="eggNOG" id="KOG2753">
    <property type="taxonomic scope" value="Eukaryota"/>
</dbReference>
<dbReference type="GO" id="GO:0016282">
    <property type="term" value="C:eukaryotic 43S preinitiation complex"/>
    <property type="evidence" value="ECO:0007669"/>
    <property type="project" value="UniProtKB-UniRule"/>
</dbReference>
<keyword evidence="9" id="KW-1185">Reference proteome</keyword>
<evidence type="ECO:0000256" key="3">
    <source>
        <dbReference type="ARBA" id="ARBA00022540"/>
    </source>
</evidence>
<comment type="similarity">
    <text evidence="1">Belongs to the CSN7/EIF3M family. CSN7 subfamily.</text>
</comment>
<gene>
    <name evidence="8" type="ORF">BAUCODRAFT_80053</name>
</gene>
<evidence type="ECO:0000259" key="7">
    <source>
        <dbReference type="PROSITE" id="PS50250"/>
    </source>
</evidence>
<evidence type="ECO:0000256" key="4">
    <source>
        <dbReference type="ARBA" id="ARBA00022917"/>
    </source>
</evidence>
<reference evidence="8 9" key="1">
    <citation type="journal article" date="2012" name="PLoS Pathog.">
        <title>Diverse lifestyles and strategies of plant pathogenesis encoded in the genomes of eighteen Dothideomycetes fungi.</title>
        <authorList>
            <person name="Ohm R.A."/>
            <person name="Feau N."/>
            <person name="Henrissat B."/>
            <person name="Schoch C.L."/>
            <person name="Horwitz B.A."/>
            <person name="Barry K.W."/>
            <person name="Condon B.J."/>
            <person name="Copeland A.C."/>
            <person name="Dhillon B."/>
            <person name="Glaser F."/>
            <person name="Hesse C.N."/>
            <person name="Kosti I."/>
            <person name="LaButti K."/>
            <person name="Lindquist E.A."/>
            <person name="Lucas S."/>
            <person name="Salamov A.A."/>
            <person name="Bradshaw R.E."/>
            <person name="Ciuffetti L."/>
            <person name="Hamelin R.C."/>
            <person name="Kema G.H.J."/>
            <person name="Lawrence C."/>
            <person name="Scott J.A."/>
            <person name="Spatafora J.W."/>
            <person name="Turgeon B.G."/>
            <person name="de Wit P.J.G.M."/>
            <person name="Zhong S."/>
            <person name="Goodwin S.B."/>
            <person name="Grigoriev I.V."/>
        </authorList>
    </citation>
    <scope>NUCLEOTIDE SEQUENCE [LARGE SCALE GENOMIC DNA]</scope>
    <source>
        <strain evidence="8 9">UAMH 10762</strain>
    </source>
</reference>
<dbReference type="PANTHER" id="PTHR15350:SF2">
    <property type="entry name" value="EUKARYOTIC TRANSLATION INITIATION FACTOR 3 SUBUNIT M"/>
    <property type="match status" value="1"/>
</dbReference>
<dbReference type="RefSeq" id="XP_007681495.1">
    <property type="nucleotide sequence ID" value="XM_007683305.1"/>
</dbReference>
<dbReference type="Pfam" id="PF18005">
    <property type="entry name" value="eIF3m_C_helix"/>
    <property type="match status" value="1"/>
</dbReference>
<feature type="region of interest" description="Disordered" evidence="6">
    <location>
        <begin position="51"/>
        <end position="86"/>
    </location>
</feature>
<comment type="subcellular location">
    <subcellularLocation>
        <location evidence="5">Cytoplasm</location>
    </subcellularLocation>
</comment>
<dbReference type="Pfam" id="PF01399">
    <property type="entry name" value="PCI"/>
    <property type="match status" value="1"/>
</dbReference>
<feature type="region of interest" description="Disordered" evidence="6">
    <location>
        <begin position="515"/>
        <end position="545"/>
    </location>
</feature>
<evidence type="ECO:0000256" key="2">
    <source>
        <dbReference type="ARBA" id="ARBA00022490"/>
    </source>
</evidence>
<dbReference type="InterPro" id="IPR045237">
    <property type="entry name" value="COPS7/eIF3m"/>
</dbReference>
<dbReference type="InterPro" id="IPR040750">
    <property type="entry name" value="eIF3m_C_helix"/>
</dbReference>
<dbReference type="EMBL" id="KB445564">
    <property type="protein sequence ID" value="EMC91502.1"/>
    <property type="molecule type" value="Genomic_DNA"/>
</dbReference>
<evidence type="ECO:0000256" key="6">
    <source>
        <dbReference type="SAM" id="MobiDB-lite"/>
    </source>
</evidence>
<dbReference type="AlphaFoldDB" id="M2LC55"/>
<comment type="similarity">
    <text evidence="5">Belongs to the eIF-3 subunit M family.</text>
</comment>
<dbReference type="GO" id="GO:0071541">
    <property type="term" value="C:eukaryotic translation initiation factor 3 complex, eIF3m"/>
    <property type="evidence" value="ECO:0007669"/>
    <property type="project" value="UniProtKB-UniRule"/>
</dbReference>
<dbReference type="HAMAP" id="MF_03012">
    <property type="entry name" value="eIF3m"/>
    <property type="match status" value="1"/>
</dbReference>
<keyword evidence="3 5" id="KW-0396">Initiation factor</keyword>
<dbReference type="OrthoDB" id="10267031at2759"/>
<dbReference type="SMART" id="SM00088">
    <property type="entry name" value="PINT"/>
    <property type="match status" value="1"/>
</dbReference>
<dbReference type="HOGENOM" id="CLU_035254_0_1_1"/>
<dbReference type="OMA" id="FNDEHKG"/>
<protein>
    <recommendedName>
        <fullName evidence="5">Eukaryotic translation initiation factor 3 subunit M</fullName>
        <shortName evidence="5">eIF3m</shortName>
    </recommendedName>
</protein>
<evidence type="ECO:0000313" key="9">
    <source>
        <dbReference type="Proteomes" id="UP000011761"/>
    </source>
</evidence>
<organism evidence="8 9">
    <name type="scientific">Baudoinia panamericana (strain UAMH 10762)</name>
    <name type="common">Angels' share fungus</name>
    <name type="synonym">Baudoinia compniacensis (strain UAMH 10762)</name>
    <dbReference type="NCBI Taxonomy" id="717646"/>
    <lineage>
        <taxon>Eukaryota</taxon>
        <taxon>Fungi</taxon>
        <taxon>Dikarya</taxon>
        <taxon>Ascomycota</taxon>
        <taxon>Pezizomycotina</taxon>
        <taxon>Dothideomycetes</taxon>
        <taxon>Dothideomycetidae</taxon>
        <taxon>Mycosphaerellales</taxon>
        <taxon>Teratosphaeriaceae</taxon>
        <taxon>Baudoinia</taxon>
    </lineage>
</organism>
<dbReference type="PANTHER" id="PTHR15350">
    <property type="entry name" value="COP9 SIGNALOSOME COMPLEX SUBUNIT 7/DENDRITIC CELL PROTEIN GA17"/>
    <property type="match status" value="1"/>
</dbReference>
<feature type="domain" description="PCI" evidence="7">
    <location>
        <begin position="304"/>
        <end position="472"/>
    </location>
</feature>
<dbReference type="STRING" id="717646.M2LC55"/>
<comment type="subunit">
    <text evidence="5">Component of the eukaryotic translation initiation factor 3 (eIF-3) complex.</text>
</comment>
<evidence type="ECO:0000256" key="5">
    <source>
        <dbReference type="HAMAP-Rule" id="MF_03012"/>
    </source>
</evidence>
<dbReference type="GO" id="GO:0001732">
    <property type="term" value="P:formation of cytoplasmic translation initiation complex"/>
    <property type="evidence" value="ECO:0007669"/>
    <property type="project" value="UniProtKB-UniRule"/>
</dbReference>
<dbReference type="PROSITE" id="PS50250">
    <property type="entry name" value="PCI"/>
    <property type="match status" value="1"/>
</dbReference>
<keyword evidence="4 5" id="KW-0648">Protein biosynthesis</keyword>
<name>M2LC55_BAUPA</name>
<sequence>MVGRRRRRRRRRRRWHQLLPPALRPVVLPLLPPPPLPRVKSQPSTWALVHPPATARTSQASPATPPLQPKDPHPPSNATQAAPVTSKTTTTLIAGMPGLPRLSLVEGAFEELAQELATYIDSIRGEGSNLASDILPNLGDAEKPAEERAADTDKEAVLKKLVAASSALNSAPERELQAAYNLLIHLIHQAPKPQIFLPRVCHFLTSPISSASSPQTGNGIALGILGTLFNTIQPEDVSRYHVLLAIVTVVGRSGTYINLRPQLADVDEWVKQWEATSEDFDSEDAQKLYLEISKAAAASNSPDAAEESYLYLLKALRTAQDEPSSSEARELSIRALKTALENEKHFDFQDLTSLDSVQALRKSDETWSDLLELFVDQSFDDFMDFKESNPSFLSEQKLSEDVLDRKMRLLTLCTLAAQASETRTLPYATISRQLQIPAEETESWVIDCIRSGLVEGKLSQQRQEFLIHRATQRVFGEKQWREVASRLETWRSSLVNVLAVIRQQKQEYITEKEAEMAGPEVRSGQGYRPDRRQRNQGGMMALEVE</sequence>
<evidence type="ECO:0000313" key="8">
    <source>
        <dbReference type="EMBL" id="EMC91502.1"/>
    </source>
</evidence>
<accession>M2LC55</accession>
<keyword evidence="2 5" id="KW-0963">Cytoplasm</keyword>
<dbReference type="InterPro" id="IPR000717">
    <property type="entry name" value="PCI_dom"/>
</dbReference>
<evidence type="ECO:0000256" key="1">
    <source>
        <dbReference type="ARBA" id="ARBA00008482"/>
    </source>
</evidence>
<dbReference type="InterPro" id="IPR027528">
    <property type="entry name" value="eIF3m"/>
</dbReference>
<proteinExistence type="inferred from homology"/>